<feature type="transmembrane region" description="Helical" evidence="1">
    <location>
        <begin position="156"/>
        <end position="173"/>
    </location>
</feature>
<protein>
    <submittedName>
        <fullName evidence="2">DUF2142 domain-containing protein</fullName>
    </submittedName>
</protein>
<feature type="transmembrane region" description="Helical" evidence="1">
    <location>
        <begin position="265"/>
        <end position="283"/>
    </location>
</feature>
<feature type="transmembrane region" description="Helical" evidence="1">
    <location>
        <begin position="335"/>
        <end position="360"/>
    </location>
</feature>
<evidence type="ECO:0000313" key="2">
    <source>
        <dbReference type="EMBL" id="MEJ6010487.1"/>
    </source>
</evidence>
<proteinExistence type="predicted"/>
<feature type="transmembrane region" description="Helical" evidence="1">
    <location>
        <begin position="18"/>
        <end position="37"/>
    </location>
</feature>
<feature type="transmembrane region" description="Helical" evidence="1">
    <location>
        <begin position="228"/>
        <end position="253"/>
    </location>
</feature>
<dbReference type="RefSeq" id="WP_339967160.1">
    <property type="nucleotide sequence ID" value="NZ_JBBHJY010000005.1"/>
</dbReference>
<evidence type="ECO:0000256" key="1">
    <source>
        <dbReference type="SAM" id="Phobius"/>
    </source>
</evidence>
<organism evidence="2 3">
    <name type="scientific">Novosphingobium aquae</name>
    <dbReference type="NCBI Taxonomy" id="3133435"/>
    <lineage>
        <taxon>Bacteria</taxon>
        <taxon>Pseudomonadati</taxon>
        <taxon>Pseudomonadota</taxon>
        <taxon>Alphaproteobacteria</taxon>
        <taxon>Sphingomonadales</taxon>
        <taxon>Sphingomonadaceae</taxon>
        <taxon>Novosphingobium</taxon>
    </lineage>
</organism>
<name>A0ABU8S961_9SPHN</name>
<accession>A0ABU8S961</accession>
<keyword evidence="1" id="KW-1133">Transmembrane helix</keyword>
<keyword evidence="1" id="KW-0472">Membrane</keyword>
<sequence>MPDPVAGVSAADARVLRLFTWLAPALYLLFALVTPPFQTPDEQQHLFRAWQLSTFQLIGERQGEISGGYLPAGVVHAAAIELGSTKPHDKKVFQPTGWGERFARATPIGANEPLVFTNFVGSVSYSPVGYVPQIMAVWAGRALDLPVEWIVRLGRVLNAGLTFVLLLFALRALPLGRQVLMLIALLPMTAACAGSFGQDGLVIGASAWLVALCLRAVLSGAWQREDVVPAVLLTLVVTLAKFVYLPLAGLALLLTKKGGRLRIGWPSLIAIALAAAGLLLWVMPNGDLVVRSKPQLAVPSQQLAYMVHHPWAFPQAFASTFDPHGLYLVLRSLGWFAWFNVGPVMSSLFLTLPALALVMWMGDRRARDLLPLWRVWSLVICAGVFVVIALSMYLAATPLGARHIYGVQGRYLLPFLLPLLLCFMPPRKKPPAAWLVNVVAGTLVLANVTALGAIAQAFYR</sequence>
<feature type="transmembrane region" description="Helical" evidence="1">
    <location>
        <begin position="372"/>
        <end position="396"/>
    </location>
</feature>
<reference evidence="2 3" key="1">
    <citation type="submission" date="2024-03" db="EMBL/GenBank/DDBJ databases">
        <authorList>
            <person name="Jo J.-H."/>
        </authorList>
    </citation>
    <scope>NUCLEOTIDE SEQUENCE [LARGE SCALE GENOMIC DNA]</scope>
    <source>
        <strain evidence="2 3">AS3R-12</strain>
    </source>
</reference>
<dbReference type="Pfam" id="PF09913">
    <property type="entry name" value="DUF2142"/>
    <property type="match status" value="1"/>
</dbReference>
<dbReference type="Proteomes" id="UP001379235">
    <property type="component" value="Unassembled WGS sequence"/>
</dbReference>
<feature type="transmembrane region" description="Helical" evidence="1">
    <location>
        <begin position="408"/>
        <end position="425"/>
    </location>
</feature>
<keyword evidence="1" id="KW-0812">Transmembrane</keyword>
<keyword evidence="3" id="KW-1185">Reference proteome</keyword>
<evidence type="ECO:0000313" key="3">
    <source>
        <dbReference type="Proteomes" id="UP001379235"/>
    </source>
</evidence>
<dbReference type="InterPro" id="IPR018674">
    <property type="entry name" value="DUF2142_membrane"/>
</dbReference>
<feature type="transmembrane region" description="Helical" evidence="1">
    <location>
        <begin position="432"/>
        <end position="459"/>
    </location>
</feature>
<gene>
    <name evidence="2" type="ORF">WG900_11220</name>
</gene>
<feature type="transmembrane region" description="Helical" evidence="1">
    <location>
        <begin position="201"/>
        <end position="222"/>
    </location>
</feature>
<comment type="caution">
    <text evidence="2">The sequence shown here is derived from an EMBL/GenBank/DDBJ whole genome shotgun (WGS) entry which is preliminary data.</text>
</comment>
<dbReference type="EMBL" id="JBBHJY010000005">
    <property type="protein sequence ID" value="MEJ6010487.1"/>
    <property type="molecule type" value="Genomic_DNA"/>
</dbReference>